<reference evidence="9" key="2">
    <citation type="submission" date="2020-02" db="EMBL/GenBank/DDBJ databases">
        <authorList>
            <person name="Gilchrist C.L.M."/>
            <person name="Chooi Y.-H."/>
        </authorList>
    </citation>
    <scope>NUCLEOTIDE SEQUENCE</scope>
    <source>
        <strain evidence="9">MST-FP2251</strain>
    </source>
</reference>
<keyword evidence="10" id="KW-1185">Reference proteome</keyword>
<keyword evidence="4 7" id="KW-0472">Membrane</keyword>
<comment type="caution">
    <text evidence="9">The sequence shown here is derived from an EMBL/GenBank/DDBJ whole genome shotgun (WGS) entry which is preliminary data.</text>
</comment>
<evidence type="ECO:0000256" key="4">
    <source>
        <dbReference type="ARBA" id="ARBA00023136"/>
    </source>
</evidence>
<evidence type="ECO:0000256" key="1">
    <source>
        <dbReference type="ARBA" id="ARBA00004141"/>
    </source>
</evidence>
<dbReference type="EMBL" id="VCAU01000019">
    <property type="protein sequence ID" value="KAF9891409.1"/>
    <property type="molecule type" value="Genomic_DNA"/>
</dbReference>
<feature type="transmembrane region" description="Helical" evidence="7">
    <location>
        <begin position="95"/>
        <end position="118"/>
    </location>
</feature>
<keyword evidence="2 7" id="KW-0812">Transmembrane</keyword>
<proteinExistence type="inferred from homology"/>
<evidence type="ECO:0000256" key="3">
    <source>
        <dbReference type="ARBA" id="ARBA00022989"/>
    </source>
</evidence>
<evidence type="ECO:0000256" key="5">
    <source>
        <dbReference type="ARBA" id="ARBA00038359"/>
    </source>
</evidence>
<feature type="compositionally biased region" description="Basic and acidic residues" evidence="6">
    <location>
        <begin position="307"/>
        <end position="319"/>
    </location>
</feature>
<protein>
    <recommendedName>
        <fullName evidence="8">Rhodopsin domain-containing protein</fullName>
    </recommendedName>
</protein>
<dbReference type="GO" id="GO:0016020">
    <property type="term" value="C:membrane"/>
    <property type="evidence" value="ECO:0007669"/>
    <property type="project" value="UniProtKB-SubCell"/>
</dbReference>
<name>A0AAD4CRJ9_ASPNN</name>
<evidence type="ECO:0000256" key="7">
    <source>
        <dbReference type="SAM" id="Phobius"/>
    </source>
</evidence>
<evidence type="ECO:0000259" key="8">
    <source>
        <dbReference type="Pfam" id="PF20684"/>
    </source>
</evidence>
<dbReference type="Proteomes" id="UP001194746">
    <property type="component" value="Unassembled WGS sequence"/>
</dbReference>
<dbReference type="InterPro" id="IPR049326">
    <property type="entry name" value="Rhodopsin_dom_fungi"/>
</dbReference>
<reference evidence="9" key="1">
    <citation type="journal article" date="2019" name="Beilstein J. Org. Chem.">
        <title>Nanangenines: drimane sesquiterpenoids as the dominant metabolite cohort of a novel Australian fungus, Aspergillus nanangensis.</title>
        <authorList>
            <person name="Lacey H.J."/>
            <person name="Gilchrist C.L.M."/>
            <person name="Crombie A."/>
            <person name="Kalaitzis J.A."/>
            <person name="Vuong D."/>
            <person name="Rutledge P.J."/>
            <person name="Turner P."/>
            <person name="Pitt J.I."/>
            <person name="Lacey E."/>
            <person name="Chooi Y.H."/>
            <person name="Piggott A.M."/>
        </authorList>
    </citation>
    <scope>NUCLEOTIDE SEQUENCE</scope>
    <source>
        <strain evidence="9">MST-FP2251</strain>
    </source>
</reference>
<feature type="transmembrane region" description="Helical" evidence="7">
    <location>
        <begin position="16"/>
        <end position="40"/>
    </location>
</feature>
<gene>
    <name evidence="9" type="ORF">FE257_004265</name>
</gene>
<evidence type="ECO:0000313" key="9">
    <source>
        <dbReference type="EMBL" id="KAF9891409.1"/>
    </source>
</evidence>
<feature type="transmembrane region" description="Helical" evidence="7">
    <location>
        <begin position="252"/>
        <end position="272"/>
    </location>
</feature>
<dbReference type="AlphaFoldDB" id="A0AAD4CRJ9"/>
<sequence length="398" mass="44249">MGWVHNLDTPHPGNNIAKVIGVCLAFSITACVAVALRFYVRVFIRKSTWFDDYAALFSAVMAMAYASLAVAQTRWGLGIVDENFPPENIVPYGKIQYAGGPIYSLALFGFKVSLLASYLRIGGFVRIYRIICIVATVACGCKGIAFTFVLLFSCRPIAKQWDASIPGTCINTVASYYALAGTSLVFDVIIIGLPLPVLFHLQLQIRQKIVLMVVFALGFFVTVIQIVRIFTIGKLQTYTDSEPIIIWSDIEISLGVIICCIPTYGPLFKSFAPGFSSYRNRRSSGSFRLQSLMQKFQTTRTSTSRSRQRDGSQKSRDDNDYPAFGEDVVGVNHPLPPAIYRNYSYSTMVRSRQDEPEGDDSSEKHILKDEGRGPVAGNCDPEPQVQKLMEVKVERHNV</sequence>
<dbReference type="PANTHER" id="PTHR33048">
    <property type="entry name" value="PTH11-LIKE INTEGRAL MEMBRANE PROTEIN (AFU_ORTHOLOGUE AFUA_5G11245)"/>
    <property type="match status" value="1"/>
</dbReference>
<feature type="transmembrane region" description="Helical" evidence="7">
    <location>
        <begin position="130"/>
        <end position="153"/>
    </location>
</feature>
<dbReference type="InterPro" id="IPR052337">
    <property type="entry name" value="SAT4-like"/>
</dbReference>
<dbReference type="PANTHER" id="PTHR33048:SF64">
    <property type="entry name" value="INTEGRAL MEMBRANE PROTEIN"/>
    <property type="match status" value="1"/>
</dbReference>
<feature type="region of interest" description="Disordered" evidence="6">
    <location>
        <begin position="295"/>
        <end position="327"/>
    </location>
</feature>
<dbReference type="Pfam" id="PF20684">
    <property type="entry name" value="Fung_rhodopsin"/>
    <property type="match status" value="1"/>
</dbReference>
<evidence type="ECO:0000256" key="6">
    <source>
        <dbReference type="SAM" id="MobiDB-lite"/>
    </source>
</evidence>
<feature type="transmembrane region" description="Helical" evidence="7">
    <location>
        <begin position="173"/>
        <end position="197"/>
    </location>
</feature>
<keyword evidence="3 7" id="KW-1133">Transmembrane helix</keyword>
<feature type="domain" description="Rhodopsin" evidence="8">
    <location>
        <begin position="36"/>
        <end position="269"/>
    </location>
</feature>
<feature type="compositionally biased region" description="Basic and acidic residues" evidence="6">
    <location>
        <begin position="351"/>
        <end position="372"/>
    </location>
</feature>
<feature type="region of interest" description="Disordered" evidence="6">
    <location>
        <begin position="349"/>
        <end position="383"/>
    </location>
</feature>
<comment type="subcellular location">
    <subcellularLocation>
        <location evidence="1">Membrane</location>
        <topology evidence="1">Multi-pass membrane protein</topology>
    </subcellularLocation>
</comment>
<comment type="similarity">
    <text evidence="5">Belongs to the SAT4 family.</text>
</comment>
<organism evidence="9 10">
    <name type="scientific">Aspergillus nanangensis</name>
    <dbReference type="NCBI Taxonomy" id="2582783"/>
    <lineage>
        <taxon>Eukaryota</taxon>
        <taxon>Fungi</taxon>
        <taxon>Dikarya</taxon>
        <taxon>Ascomycota</taxon>
        <taxon>Pezizomycotina</taxon>
        <taxon>Eurotiomycetes</taxon>
        <taxon>Eurotiomycetidae</taxon>
        <taxon>Eurotiales</taxon>
        <taxon>Aspergillaceae</taxon>
        <taxon>Aspergillus</taxon>
        <taxon>Aspergillus subgen. Circumdati</taxon>
    </lineage>
</organism>
<feature type="transmembrane region" description="Helical" evidence="7">
    <location>
        <begin position="52"/>
        <end position="75"/>
    </location>
</feature>
<accession>A0AAD4CRJ9</accession>
<feature type="transmembrane region" description="Helical" evidence="7">
    <location>
        <begin position="209"/>
        <end position="232"/>
    </location>
</feature>
<evidence type="ECO:0000313" key="10">
    <source>
        <dbReference type="Proteomes" id="UP001194746"/>
    </source>
</evidence>
<feature type="compositionally biased region" description="Low complexity" evidence="6">
    <location>
        <begin position="295"/>
        <end position="305"/>
    </location>
</feature>
<evidence type="ECO:0000256" key="2">
    <source>
        <dbReference type="ARBA" id="ARBA00022692"/>
    </source>
</evidence>